<name>A0A0L0ST61_ALLM3</name>
<proteinExistence type="predicted"/>
<feature type="transmembrane region" description="Helical" evidence="2">
    <location>
        <begin position="39"/>
        <end position="62"/>
    </location>
</feature>
<accession>A0A0L0ST61</accession>
<evidence type="ECO:0000313" key="3">
    <source>
        <dbReference type="EMBL" id="KNE65697.1"/>
    </source>
</evidence>
<sequence length="414" mass="45389">MNYLTALIAFPVFNLLFIFEFIVWFRAPPIKNDLNRRISLAYIVVSFIQAVSCWFWFLGFYYSKLNNVFGEGFAPGEECNCFGLVGAEVLLSIFQWIMTSATAWQALTILLMSTSKHGSSKIRGGWLAAYFMFVFLLAVYTGFAWTTAHNRRCPQGNKILEPFQHYFYPVYLCMDMILYGFTLRKMQHLSAKLDQFAAHPVSSTISSQQNNSHPENASPEASVQQSSPVPPSPTPSNRADSPSGRPILAPSPSTLGPQKGRHAAVMKQMRTTVRTYKRAFYVTMITGILGVIVFCVQFLAHVPEFSMIACLFCFCMKVYLGYVARRTPFLCMYCGYKVPSALMMGGLVSSITGNGANESSALKPTGSPAPPNSDRVMAMARSTSFAAARGGNVSTAVASAHAASKAAADAPSPA</sequence>
<evidence type="ECO:0000256" key="2">
    <source>
        <dbReference type="SAM" id="Phobius"/>
    </source>
</evidence>
<keyword evidence="2" id="KW-0812">Transmembrane</keyword>
<keyword evidence="2" id="KW-1133">Transmembrane helix</keyword>
<evidence type="ECO:0000256" key="1">
    <source>
        <dbReference type="SAM" id="MobiDB-lite"/>
    </source>
</evidence>
<feature type="transmembrane region" description="Helical" evidence="2">
    <location>
        <begin position="305"/>
        <end position="324"/>
    </location>
</feature>
<keyword evidence="2" id="KW-0472">Membrane</keyword>
<reference evidence="3 4" key="1">
    <citation type="submission" date="2009-11" db="EMBL/GenBank/DDBJ databases">
        <title>Annotation of Allomyces macrogynus ATCC 38327.</title>
        <authorList>
            <consortium name="The Broad Institute Genome Sequencing Platform"/>
            <person name="Russ C."/>
            <person name="Cuomo C."/>
            <person name="Burger G."/>
            <person name="Gray M.W."/>
            <person name="Holland P.W.H."/>
            <person name="King N."/>
            <person name="Lang F.B.F."/>
            <person name="Roger A.J."/>
            <person name="Ruiz-Trillo I."/>
            <person name="Young S.K."/>
            <person name="Zeng Q."/>
            <person name="Gargeya S."/>
            <person name="Fitzgerald M."/>
            <person name="Haas B."/>
            <person name="Abouelleil A."/>
            <person name="Alvarado L."/>
            <person name="Arachchi H.M."/>
            <person name="Berlin A."/>
            <person name="Chapman S.B."/>
            <person name="Gearin G."/>
            <person name="Goldberg J."/>
            <person name="Griggs A."/>
            <person name="Gujja S."/>
            <person name="Hansen M."/>
            <person name="Heiman D."/>
            <person name="Howarth C."/>
            <person name="Larimer J."/>
            <person name="Lui A."/>
            <person name="MacDonald P.J.P."/>
            <person name="McCowen C."/>
            <person name="Montmayeur A."/>
            <person name="Murphy C."/>
            <person name="Neiman D."/>
            <person name="Pearson M."/>
            <person name="Priest M."/>
            <person name="Roberts A."/>
            <person name="Saif S."/>
            <person name="Shea T."/>
            <person name="Sisk P."/>
            <person name="Stolte C."/>
            <person name="Sykes S."/>
            <person name="Wortman J."/>
            <person name="Nusbaum C."/>
            <person name="Birren B."/>
        </authorList>
    </citation>
    <scope>NUCLEOTIDE SEQUENCE [LARGE SCALE GENOMIC DNA]</scope>
    <source>
        <strain evidence="3 4">ATCC 38327</strain>
    </source>
</reference>
<feature type="transmembrane region" description="Helical" evidence="2">
    <location>
        <begin position="6"/>
        <end position="27"/>
    </location>
</feature>
<reference evidence="4" key="2">
    <citation type="submission" date="2009-11" db="EMBL/GenBank/DDBJ databases">
        <title>The Genome Sequence of Allomyces macrogynus strain ATCC 38327.</title>
        <authorList>
            <consortium name="The Broad Institute Genome Sequencing Platform"/>
            <person name="Russ C."/>
            <person name="Cuomo C."/>
            <person name="Shea T."/>
            <person name="Young S.K."/>
            <person name="Zeng Q."/>
            <person name="Koehrsen M."/>
            <person name="Haas B."/>
            <person name="Borodovsky M."/>
            <person name="Guigo R."/>
            <person name="Alvarado L."/>
            <person name="Berlin A."/>
            <person name="Borenstein D."/>
            <person name="Chen Z."/>
            <person name="Engels R."/>
            <person name="Freedman E."/>
            <person name="Gellesch M."/>
            <person name="Goldberg J."/>
            <person name="Griggs A."/>
            <person name="Gujja S."/>
            <person name="Heiman D."/>
            <person name="Hepburn T."/>
            <person name="Howarth C."/>
            <person name="Jen D."/>
            <person name="Larson L."/>
            <person name="Lewis B."/>
            <person name="Mehta T."/>
            <person name="Park D."/>
            <person name="Pearson M."/>
            <person name="Roberts A."/>
            <person name="Saif S."/>
            <person name="Shenoy N."/>
            <person name="Sisk P."/>
            <person name="Stolte C."/>
            <person name="Sykes S."/>
            <person name="Walk T."/>
            <person name="White J."/>
            <person name="Yandava C."/>
            <person name="Burger G."/>
            <person name="Gray M.W."/>
            <person name="Holland P.W.H."/>
            <person name="King N."/>
            <person name="Lang F.B.F."/>
            <person name="Roger A.J."/>
            <person name="Ruiz-Trillo I."/>
            <person name="Lander E."/>
            <person name="Nusbaum C."/>
        </authorList>
    </citation>
    <scope>NUCLEOTIDE SEQUENCE [LARGE SCALE GENOMIC DNA]</scope>
    <source>
        <strain evidence="4">ATCC 38327</strain>
    </source>
</reference>
<dbReference type="EMBL" id="GG745348">
    <property type="protein sequence ID" value="KNE65697.1"/>
    <property type="molecule type" value="Genomic_DNA"/>
</dbReference>
<evidence type="ECO:0000313" key="4">
    <source>
        <dbReference type="Proteomes" id="UP000054350"/>
    </source>
</evidence>
<dbReference type="AlphaFoldDB" id="A0A0L0ST61"/>
<organism evidence="3 4">
    <name type="scientific">Allomyces macrogynus (strain ATCC 38327)</name>
    <name type="common">Allomyces javanicus var. macrogynus</name>
    <dbReference type="NCBI Taxonomy" id="578462"/>
    <lineage>
        <taxon>Eukaryota</taxon>
        <taxon>Fungi</taxon>
        <taxon>Fungi incertae sedis</taxon>
        <taxon>Blastocladiomycota</taxon>
        <taxon>Blastocladiomycetes</taxon>
        <taxon>Blastocladiales</taxon>
        <taxon>Blastocladiaceae</taxon>
        <taxon>Allomyces</taxon>
    </lineage>
</organism>
<protein>
    <submittedName>
        <fullName evidence="3">Uncharacterized protein</fullName>
    </submittedName>
</protein>
<feature type="transmembrane region" description="Helical" evidence="2">
    <location>
        <begin position="166"/>
        <end position="183"/>
    </location>
</feature>
<dbReference type="OrthoDB" id="5556399at2759"/>
<feature type="transmembrane region" description="Helical" evidence="2">
    <location>
        <begin position="93"/>
        <end position="112"/>
    </location>
</feature>
<feature type="region of interest" description="Disordered" evidence="1">
    <location>
        <begin position="204"/>
        <end position="261"/>
    </location>
</feature>
<feature type="transmembrane region" description="Helical" evidence="2">
    <location>
        <begin position="279"/>
        <end position="299"/>
    </location>
</feature>
<keyword evidence="4" id="KW-1185">Reference proteome</keyword>
<feature type="compositionally biased region" description="Low complexity" evidence="1">
    <location>
        <begin position="217"/>
        <end position="227"/>
    </location>
</feature>
<feature type="transmembrane region" description="Helical" evidence="2">
    <location>
        <begin position="124"/>
        <end position="146"/>
    </location>
</feature>
<dbReference type="VEuPathDB" id="FungiDB:AMAG_09679"/>
<dbReference type="Proteomes" id="UP000054350">
    <property type="component" value="Unassembled WGS sequence"/>
</dbReference>
<feature type="compositionally biased region" description="Polar residues" evidence="1">
    <location>
        <begin position="204"/>
        <end position="215"/>
    </location>
</feature>
<gene>
    <name evidence="3" type="ORF">AMAG_09679</name>
</gene>